<name>A0ABQ9IBY5_9NEOP</name>
<dbReference type="Proteomes" id="UP001159363">
    <property type="component" value="Chromosome 2"/>
</dbReference>
<evidence type="ECO:0000313" key="3">
    <source>
        <dbReference type="Proteomes" id="UP001159363"/>
    </source>
</evidence>
<proteinExistence type="predicted"/>
<evidence type="ECO:0000256" key="1">
    <source>
        <dbReference type="SAM" id="MobiDB-lite"/>
    </source>
</evidence>
<gene>
    <name evidence="2" type="ORF">PR048_006795</name>
</gene>
<accession>A0ABQ9IBY5</accession>
<sequence>MPQFFILAPEYPMLRRVRVKEIIHNQDIRSELTCFGAGTSSRGIFPRKTGGTIYAKLFNQCTRRLKTGSEEESGSTKYVRYGSEKFAAVRQGALVFGMLRHHSSAAARKQRVSRCTEAGEEGWLYATPGTIATSSLSETFSFFFPGHSGVLGLHCMVHMYAYQPPNRRSGKLEQPSRTLHRFPHEPRRKAEPTPKFLLAERADVFHTFLYFRGNLKGSTLETTSSCGCTSAATVDELVSTSNAALTSGDLIKRLVNGDTSHHSSLEHCKLKNFTNNTGNCVVCDNERLSGLVPHHRLHSLHQCPIPTVPFLDHSQDDDCDGDDIDRDPDFVPENMSTSCLYRDICNTEFNLELHQPGVDICNDCDRYNLPMKEATSKQDFAKVKERQKCGKGGSEMASGTLKWAMQELPNSDIEEMTVWSDNCTGQNSNVMMIADFLWLLHTFKSLKDWQQMVGNCGVKANVEVLSMEDHDNMNFHNLFVGPPAPFISRNKGTDGQQVLISTMTHQEKFQEVDLRRQLPRSLEMPHIVQPVRDSLKEICSLKYKDLMKQIQCIRQQFHYYYTNLSQFSSVGDFPDITETA</sequence>
<keyword evidence="3" id="KW-1185">Reference proteome</keyword>
<feature type="region of interest" description="Disordered" evidence="1">
    <location>
        <begin position="167"/>
        <end position="190"/>
    </location>
</feature>
<comment type="caution">
    <text evidence="2">The sequence shown here is derived from an EMBL/GenBank/DDBJ whole genome shotgun (WGS) entry which is preliminary data.</text>
</comment>
<dbReference type="EMBL" id="JARBHB010000002">
    <property type="protein sequence ID" value="KAJ8894185.1"/>
    <property type="molecule type" value="Genomic_DNA"/>
</dbReference>
<evidence type="ECO:0000313" key="2">
    <source>
        <dbReference type="EMBL" id="KAJ8894185.1"/>
    </source>
</evidence>
<protein>
    <submittedName>
        <fullName evidence="2">Uncharacterized protein</fullName>
    </submittedName>
</protein>
<reference evidence="2 3" key="1">
    <citation type="submission" date="2023-02" db="EMBL/GenBank/DDBJ databases">
        <title>LHISI_Scaffold_Assembly.</title>
        <authorList>
            <person name="Stuart O.P."/>
            <person name="Cleave R."/>
            <person name="Magrath M.J.L."/>
            <person name="Mikheyev A.S."/>
        </authorList>
    </citation>
    <scope>NUCLEOTIDE SEQUENCE [LARGE SCALE GENOMIC DNA]</scope>
    <source>
        <strain evidence="2">Daus_M_001</strain>
        <tissue evidence="2">Leg muscle</tissue>
    </source>
</reference>
<organism evidence="2 3">
    <name type="scientific">Dryococelus australis</name>
    <dbReference type="NCBI Taxonomy" id="614101"/>
    <lineage>
        <taxon>Eukaryota</taxon>
        <taxon>Metazoa</taxon>
        <taxon>Ecdysozoa</taxon>
        <taxon>Arthropoda</taxon>
        <taxon>Hexapoda</taxon>
        <taxon>Insecta</taxon>
        <taxon>Pterygota</taxon>
        <taxon>Neoptera</taxon>
        <taxon>Polyneoptera</taxon>
        <taxon>Phasmatodea</taxon>
        <taxon>Verophasmatodea</taxon>
        <taxon>Anareolatae</taxon>
        <taxon>Phasmatidae</taxon>
        <taxon>Eurycanthinae</taxon>
        <taxon>Dryococelus</taxon>
    </lineage>
</organism>